<proteinExistence type="predicted"/>
<dbReference type="AlphaFoldDB" id="A0A453NM34"/>
<accession>A0A453NM34</accession>
<organism evidence="2 3">
    <name type="scientific">Aegilops tauschii subsp. strangulata</name>
    <name type="common">Goatgrass</name>
    <dbReference type="NCBI Taxonomy" id="200361"/>
    <lineage>
        <taxon>Eukaryota</taxon>
        <taxon>Viridiplantae</taxon>
        <taxon>Streptophyta</taxon>
        <taxon>Embryophyta</taxon>
        <taxon>Tracheophyta</taxon>
        <taxon>Spermatophyta</taxon>
        <taxon>Magnoliopsida</taxon>
        <taxon>Liliopsida</taxon>
        <taxon>Poales</taxon>
        <taxon>Poaceae</taxon>
        <taxon>BOP clade</taxon>
        <taxon>Pooideae</taxon>
        <taxon>Triticodae</taxon>
        <taxon>Triticeae</taxon>
        <taxon>Triticinae</taxon>
        <taxon>Aegilops</taxon>
    </lineage>
</organism>
<evidence type="ECO:0000256" key="1">
    <source>
        <dbReference type="SAM" id="MobiDB-lite"/>
    </source>
</evidence>
<reference evidence="2" key="4">
    <citation type="submission" date="2019-03" db="UniProtKB">
        <authorList>
            <consortium name="EnsemblPlants"/>
        </authorList>
    </citation>
    <scope>IDENTIFICATION</scope>
</reference>
<dbReference type="Gramene" id="AET6Gv20411900.1">
    <property type="protein sequence ID" value="AET6Gv20411900.1"/>
    <property type="gene ID" value="AET6Gv20411900"/>
</dbReference>
<sequence>MTRETTDWFAEAGRQASEGKERQRPTTPVHSICHYHPPPPPLPPPTRAEPSLPRERKELLPCWCSLRARWPPRLPSLPLFSSSLSHHGPFWVFGTTISLMGQSSPLRSLPSLHTAR</sequence>
<name>A0A453NM34_AEGTS</name>
<dbReference type="Proteomes" id="UP000015105">
    <property type="component" value="Chromosome 6D"/>
</dbReference>
<reference evidence="3" key="1">
    <citation type="journal article" date="2014" name="Science">
        <title>Ancient hybridizations among the ancestral genomes of bread wheat.</title>
        <authorList>
            <consortium name="International Wheat Genome Sequencing Consortium,"/>
            <person name="Marcussen T."/>
            <person name="Sandve S.R."/>
            <person name="Heier L."/>
            <person name="Spannagl M."/>
            <person name="Pfeifer M."/>
            <person name="Jakobsen K.S."/>
            <person name="Wulff B.B."/>
            <person name="Steuernagel B."/>
            <person name="Mayer K.F."/>
            <person name="Olsen O.A."/>
        </authorList>
    </citation>
    <scope>NUCLEOTIDE SEQUENCE [LARGE SCALE GENOMIC DNA]</scope>
    <source>
        <strain evidence="3">cv. AL8/78</strain>
    </source>
</reference>
<protein>
    <submittedName>
        <fullName evidence="2">Uncharacterized protein</fullName>
    </submittedName>
</protein>
<evidence type="ECO:0000313" key="2">
    <source>
        <dbReference type="EnsemblPlants" id="AET6Gv20411900.1"/>
    </source>
</evidence>
<feature type="compositionally biased region" description="Pro residues" evidence="1">
    <location>
        <begin position="36"/>
        <end position="47"/>
    </location>
</feature>
<reference evidence="3" key="2">
    <citation type="journal article" date="2017" name="Nat. Plants">
        <title>The Aegilops tauschii genome reveals multiple impacts of transposons.</title>
        <authorList>
            <person name="Zhao G."/>
            <person name="Zou C."/>
            <person name="Li K."/>
            <person name="Wang K."/>
            <person name="Li T."/>
            <person name="Gao L."/>
            <person name="Zhang X."/>
            <person name="Wang H."/>
            <person name="Yang Z."/>
            <person name="Liu X."/>
            <person name="Jiang W."/>
            <person name="Mao L."/>
            <person name="Kong X."/>
            <person name="Jiao Y."/>
            <person name="Jia J."/>
        </authorList>
    </citation>
    <scope>NUCLEOTIDE SEQUENCE [LARGE SCALE GENOMIC DNA]</scope>
    <source>
        <strain evidence="3">cv. AL8/78</strain>
    </source>
</reference>
<keyword evidence="3" id="KW-1185">Reference proteome</keyword>
<evidence type="ECO:0000313" key="3">
    <source>
        <dbReference type="Proteomes" id="UP000015105"/>
    </source>
</evidence>
<reference evidence="2" key="5">
    <citation type="journal article" date="2021" name="G3 (Bethesda)">
        <title>Aegilops tauschii genome assembly Aet v5.0 features greater sequence contiguity and improved annotation.</title>
        <authorList>
            <person name="Wang L."/>
            <person name="Zhu T."/>
            <person name="Rodriguez J.C."/>
            <person name="Deal K.R."/>
            <person name="Dubcovsky J."/>
            <person name="McGuire P.E."/>
            <person name="Lux T."/>
            <person name="Spannagl M."/>
            <person name="Mayer K.F.X."/>
            <person name="Baldrich P."/>
            <person name="Meyers B.C."/>
            <person name="Huo N."/>
            <person name="Gu Y.Q."/>
            <person name="Zhou H."/>
            <person name="Devos K.M."/>
            <person name="Bennetzen J.L."/>
            <person name="Unver T."/>
            <person name="Budak H."/>
            <person name="Gulick P.J."/>
            <person name="Galiba G."/>
            <person name="Kalapos B."/>
            <person name="Nelson D.R."/>
            <person name="Li P."/>
            <person name="You F.M."/>
            <person name="Luo M.C."/>
            <person name="Dvorak J."/>
        </authorList>
    </citation>
    <scope>NUCLEOTIDE SEQUENCE [LARGE SCALE GENOMIC DNA]</scope>
    <source>
        <strain evidence="2">cv. AL8/78</strain>
    </source>
</reference>
<reference evidence="2" key="3">
    <citation type="journal article" date="2017" name="Nature">
        <title>Genome sequence of the progenitor of the wheat D genome Aegilops tauschii.</title>
        <authorList>
            <person name="Luo M.C."/>
            <person name="Gu Y.Q."/>
            <person name="Puiu D."/>
            <person name="Wang H."/>
            <person name="Twardziok S.O."/>
            <person name="Deal K.R."/>
            <person name="Huo N."/>
            <person name="Zhu T."/>
            <person name="Wang L."/>
            <person name="Wang Y."/>
            <person name="McGuire P.E."/>
            <person name="Liu S."/>
            <person name="Long H."/>
            <person name="Ramasamy R.K."/>
            <person name="Rodriguez J.C."/>
            <person name="Van S.L."/>
            <person name="Yuan L."/>
            <person name="Wang Z."/>
            <person name="Xia Z."/>
            <person name="Xiao L."/>
            <person name="Anderson O.D."/>
            <person name="Ouyang S."/>
            <person name="Liang Y."/>
            <person name="Zimin A.V."/>
            <person name="Pertea G."/>
            <person name="Qi P."/>
            <person name="Bennetzen J.L."/>
            <person name="Dai X."/>
            <person name="Dawson M.W."/>
            <person name="Muller H.G."/>
            <person name="Kugler K."/>
            <person name="Rivarola-Duarte L."/>
            <person name="Spannagl M."/>
            <person name="Mayer K.F.X."/>
            <person name="Lu F.H."/>
            <person name="Bevan M.W."/>
            <person name="Leroy P."/>
            <person name="Li P."/>
            <person name="You F.M."/>
            <person name="Sun Q."/>
            <person name="Liu Z."/>
            <person name="Lyons E."/>
            <person name="Wicker T."/>
            <person name="Salzberg S.L."/>
            <person name="Devos K.M."/>
            <person name="Dvorak J."/>
        </authorList>
    </citation>
    <scope>NUCLEOTIDE SEQUENCE [LARGE SCALE GENOMIC DNA]</scope>
    <source>
        <strain evidence="2">cv. AL8/78</strain>
    </source>
</reference>
<feature type="region of interest" description="Disordered" evidence="1">
    <location>
        <begin position="1"/>
        <end position="52"/>
    </location>
</feature>
<dbReference type="EnsemblPlants" id="AET6Gv20411900.1">
    <property type="protein sequence ID" value="AET6Gv20411900.1"/>
    <property type="gene ID" value="AET6Gv20411900"/>
</dbReference>